<keyword evidence="3" id="KW-1185">Reference proteome</keyword>
<protein>
    <submittedName>
        <fullName evidence="2">Uncharacterized protein</fullName>
    </submittedName>
</protein>
<evidence type="ECO:0000256" key="1">
    <source>
        <dbReference type="SAM" id="MobiDB-lite"/>
    </source>
</evidence>
<gene>
    <name evidence="2" type="ORF">MEDL_56085</name>
</gene>
<comment type="caution">
    <text evidence="2">The sequence shown here is derived from an EMBL/GenBank/DDBJ whole genome shotgun (WGS) entry which is preliminary data.</text>
</comment>
<dbReference type="EMBL" id="CAJPWZ010002721">
    <property type="protein sequence ID" value="CAG2243973.1"/>
    <property type="molecule type" value="Genomic_DNA"/>
</dbReference>
<dbReference type="AlphaFoldDB" id="A0A8S3UDM0"/>
<accession>A0A8S3UDM0</accession>
<feature type="region of interest" description="Disordered" evidence="1">
    <location>
        <begin position="200"/>
        <end position="220"/>
    </location>
</feature>
<evidence type="ECO:0000313" key="2">
    <source>
        <dbReference type="EMBL" id="CAG2243973.1"/>
    </source>
</evidence>
<organism evidence="2 3">
    <name type="scientific">Mytilus edulis</name>
    <name type="common">Blue mussel</name>
    <dbReference type="NCBI Taxonomy" id="6550"/>
    <lineage>
        <taxon>Eukaryota</taxon>
        <taxon>Metazoa</taxon>
        <taxon>Spiralia</taxon>
        <taxon>Lophotrochozoa</taxon>
        <taxon>Mollusca</taxon>
        <taxon>Bivalvia</taxon>
        <taxon>Autobranchia</taxon>
        <taxon>Pteriomorphia</taxon>
        <taxon>Mytilida</taxon>
        <taxon>Mytiloidea</taxon>
        <taxon>Mytilidae</taxon>
        <taxon>Mytilinae</taxon>
        <taxon>Mytilus</taxon>
    </lineage>
</organism>
<reference evidence="2" key="1">
    <citation type="submission" date="2021-03" db="EMBL/GenBank/DDBJ databases">
        <authorList>
            <person name="Bekaert M."/>
        </authorList>
    </citation>
    <scope>NUCLEOTIDE SEQUENCE</scope>
</reference>
<feature type="compositionally biased region" description="Basic residues" evidence="1">
    <location>
        <begin position="200"/>
        <end position="219"/>
    </location>
</feature>
<sequence length="287" mass="32799">MSYEEFLLQAESSREDNIAPENLPLIVDQHDAISVASDIHHTQNEAYNTVAYDRSEIREDSNEESYPGHKSNLLSLNTPYSKLARSSENNRSISDTNIEKAGSELPTACTGFTKTIKHEDQLRTINILRSMSDGNVNQTCSLDKMHRNTTDLSSTHSMNRRTPNHKISKTSLSRQSSENSFENLRKLGLCGSQGSLSHYSSRKSLSHHSSRRSLSHHSSGKSIRTYFRRNIRNQSSNKSLRFQANSSSSMFFKIVYLFLWYYDIGCGLFYRCLCYHSQNKIYVLESK</sequence>
<feature type="compositionally biased region" description="Basic residues" evidence="1">
    <location>
        <begin position="158"/>
        <end position="168"/>
    </location>
</feature>
<dbReference type="Proteomes" id="UP000683360">
    <property type="component" value="Unassembled WGS sequence"/>
</dbReference>
<feature type="region of interest" description="Disordered" evidence="1">
    <location>
        <begin position="147"/>
        <end position="176"/>
    </location>
</feature>
<proteinExistence type="predicted"/>
<name>A0A8S3UDM0_MYTED</name>
<evidence type="ECO:0000313" key="3">
    <source>
        <dbReference type="Proteomes" id="UP000683360"/>
    </source>
</evidence>